<proteinExistence type="predicted"/>
<dbReference type="PANTHER" id="PTHR31948:SF140">
    <property type="entry name" value="ZINC-FINGER HOMEODOMAIN PROTEIN 2"/>
    <property type="match status" value="1"/>
</dbReference>
<evidence type="ECO:0000256" key="1">
    <source>
        <dbReference type="ARBA" id="ARBA00022723"/>
    </source>
</evidence>
<evidence type="ECO:0000256" key="2">
    <source>
        <dbReference type="ARBA" id="ARBA00022771"/>
    </source>
</evidence>
<keyword evidence="3" id="KW-0862">Zinc</keyword>
<keyword evidence="6" id="KW-1185">Reference proteome</keyword>
<evidence type="ECO:0000313" key="5">
    <source>
        <dbReference type="EMBL" id="KAK6941804.1"/>
    </source>
</evidence>
<keyword evidence="2" id="KW-0863">Zinc-finger</keyword>
<dbReference type="PROSITE" id="PS51523">
    <property type="entry name" value="ZF_HD_DIMER"/>
    <property type="match status" value="1"/>
</dbReference>
<dbReference type="GO" id="GO:0000976">
    <property type="term" value="F:transcription cis-regulatory region binding"/>
    <property type="evidence" value="ECO:0007669"/>
    <property type="project" value="TreeGrafter"/>
</dbReference>
<sequence>MVFDEQEEEMEEQHETVKYYSLTNSTRLKLTIGGEGNHAVSIGGHAINGCGEFMATGEEGTLYALKCSA</sequence>
<evidence type="ECO:0000313" key="6">
    <source>
        <dbReference type="Proteomes" id="UP001370490"/>
    </source>
</evidence>
<dbReference type="GO" id="GO:0050793">
    <property type="term" value="P:regulation of developmental process"/>
    <property type="evidence" value="ECO:0007669"/>
    <property type="project" value="TreeGrafter"/>
</dbReference>
<evidence type="ECO:0000259" key="4">
    <source>
        <dbReference type="PROSITE" id="PS51523"/>
    </source>
</evidence>
<keyword evidence="5" id="KW-0238">DNA-binding</keyword>
<dbReference type="Pfam" id="PF04770">
    <property type="entry name" value="ZF-HD_dimer"/>
    <property type="match status" value="1"/>
</dbReference>
<dbReference type="EMBL" id="JBAMMX010000004">
    <property type="protein sequence ID" value="KAK6941804.1"/>
    <property type="molecule type" value="Genomic_DNA"/>
</dbReference>
<gene>
    <name evidence="5" type="ORF">RJ641_027181</name>
</gene>
<name>A0AAN8ZHX6_9MAGN</name>
<dbReference type="AlphaFoldDB" id="A0AAN8ZHX6"/>
<keyword evidence="5" id="KW-0371">Homeobox</keyword>
<dbReference type="InterPro" id="IPR006456">
    <property type="entry name" value="ZF_HD_homeobox_Cys/His_dimer"/>
</dbReference>
<dbReference type="Proteomes" id="UP001370490">
    <property type="component" value="Unassembled WGS sequence"/>
</dbReference>
<reference evidence="5 6" key="1">
    <citation type="submission" date="2023-12" db="EMBL/GenBank/DDBJ databases">
        <title>A high-quality genome assembly for Dillenia turbinata (Dilleniales).</title>
        <authorList>
            <person name="Chanderbali A."/>
        </authorList>
    </citation>
    <scope>NUCLEOTIDE SEQUENCE [LARGE SCALE GENOMIC DNA]</scope>
    <source>
        <strain evidence="5">LSX21</strain>
        <tissue evidence="5">Leaf</tissue>
    </source>
</reference>
<dbReference type="PANTHER" id="PTHR31948">
    <property type="entry name" value="ZINC-FINGER HOMEODOMAIN PROTEIN 2"/>
    <property type="match status" value="1"/>
</dbReference>
<dbReference type="GO" id="GO:0005634">
    <property type="term" value="C:nucleus"/>
    <property type="evidence" value="ECO:0007669"/>
    <property type="project" value="TreeGrafter"/>
</dbReference>
<dbReference type="GO" id="GO:0003700">
    <property type="term" value="F:DNA-binding transcription factor activity"/>
    <property type="evidence" value="ECO:0007669"/>
    <property type="project" value="TreeGrafter"/>
</dbReference>
<organism evidence="5 6">
    <name type="scientific">Dillenia turbinata</name>
    <dbReference type="NCBI Taxonomy" id="194707"/>
    <lineage>
        <taxon>Eukaryota</taxon>
        <taxon>Viridiplantae</taxon>
        <taxon>Streptophyta</taxon>
        <taxon>Embryophyta</taxon>
        <taxon>Tracheophyta</taxon>
        <taxon>Spermatophyta</taxon>
        <taxon>Magnoliopsida</taxon>
        <taxon>eudicotyledons</taxon>
        <taxon>Gunneridae</taxon>
        <taxon>Pentapetalae</taxon>
        <taxon>Dilleniales</taxon>
        <taxon>Dilleniaceae</taxon>
        <taxon>Dillenia</taxon>
    </lineage>
</organism>
<dbReference type="GO" id="GO:0008270">
    <property type="term" value="F:zinc ion binding"/>
    <property type="evidence" value="ECO:0007669"/>
    <property type="project" value="UniProtKB-KW"/>
</dbReference>
<comment type="caution">
    <text evidence="5">The sequence shown here is derived from an EMBL/GenBank/DDBJ whole genome shotgun (WGS) entry which is preliminary data.</text>
</comment>
<feature type="domain" description="ZF-HD dimerization-type" evidence="4">
    <location>
        <begin position="31"/>
        <end position="69"/>
    </location>
</feature>
<accession>A0AAN8ZHX6</accession>
<keyword evidence="1" id="KW-0479">Metal-binding</keyword>
<protein>
    <submittedName>
        <fullName evidence="5">ZF-HD homeobox protein, Cys/His-rich dimerization domain</fullName>
    </submittedName>
</protein>
<evidence type="ECO:0000256" key="3">
    <source>
        <dbReference type="ARBA" id="ARBA00022833"/>
    </source>
</evidence>